<keyword evidence="3" id="KW-1133">Transmembrane helix</keyword>
<dbReference type="InterPro" id="IPR000884">
    <property type="entry name" value="TSP1_rpt"/>
</dbReference>
<keyword evidence="3" id="KW-0812">Transmembrane</keyword>
<reference evidence="4 5" key="1">
    <citation type="submission" date="2018-10" db="EMBL/GenBank/DDBJ databases">
        <title>Genome assembly for a Yunnan-Guizhou Plateau 3E fish, Anabarilius grahami (Regan), and its evolutionary and genetic applications.</title>
        <authorList>
            <person name="Jiang W."/>
        </authorList>
    </citation>
    <scope>NUCLEOTIDE SEQUENCE [LARGE SCALE GENOMIC DNA]</scope>
    <source>
        <strain evidence="4">AG-KIZ</strain>
        <tissue evidence="4">Muscle</tissue>
    </source>
</reference>
<dbReference type="EMBL" id="RJVU01044706">
    <property type="protein sequence ID" value="ROL44758.1"/>
    <property type="molecule type" value="Genomic_DNA"/>
</dbReference>
<dbReference type="PANTHER" id="PTHR13723:SF159">
    <property type="entry name" value="PLAC DOMAIN-CONTAINING PROTEIN"/>
    <property type="match status" value="1"/>
</dbReference>
<dbReference type="SMART" id="SM00209">
    <property type="entry name" value="TSP1"/>
    <property type="match status" value="1"/>
</dbReference>
<dbReference type="GO" id="GO:0031012">
    <property type="term" value="C:extracellular matrix"/>
    <property type="evidence" value="ECO:0007669"/>
    <property type="project" value="TreeGrafter"/>
</dbReference>
<keyword evidence="3" id="KW-0472">Membrane</keyword>
<keyword evidence="2" id="KW-0964">Secreted</keyword>
<dbReference type="PROSITE" id="PS50092">
    <property type="entry name" value="TSP1"/>
    <property type="match status" value="1"/>
</dbReference>
<dbReference type="InterPro" id="IPR050439">
    <property type="entry name" value="ADAMTS_ADAMTS-like"/>
</dbReference>
<comment type="subcellular location">
    <subcellularLocation>
        <location evidence="1">Secreted</location>
    </subcellularLocation>
</comment>
<evidence type="ECO:0000313" key="5">
    <source>
        <dbReference type="Proteomes" id="UP000281406"/>
    </source>
</evidence>
<dbReference type="GO" id="GO:0030198">
    <property type="term" value="P:extracellular matrix organization"/>
    <property type="evidence" value="ECO:0007669"/>
    <property type="project" value="TreeGrafter"/>
</dbReference>
<dbReference type="Pfam" id="PF00090">
    <property type="entry name" value="TSP_1"/>
    <property type="match status" value="1"/>
</dbReference>
<dbReference type="AlphaFoldDB" id="A0A3N0YG41"/>
<dbReference type="GO" id="GO:0005576">
    <property type="term" value="C:extracellular region"/>
    <property type="evidence" value="ECO:0007669"/>
    <property type="project" value="UniProtKB-SubCell"/>
</dbReference>
<sequence length="173" mass="19855">MTAFIHKLHRDVVDSSEGREDFQRQPDEVAQWWGEWSSWSTCSRTCGGGVRSQERHCLQQRAPRGMSCGIKINPLVHMTQGILLRMTNIFIKWLLEQMVKHFGEIPLEIRALAEPVQLAPISTSQYGGGSERCVCGGRERTERARKMRRIMETFREILVAYAVLWMLVTSMGC</sequence>
<name>A0A3N0YG41_ANAGA</name>
<dbReference type="InterPro" id="IPR036383">
    <property type="entry name" value="TSP1_rpt_sf"/>
</dbReference>
<dbReference type="GO" id="GO:0006508">
    <property type="term" value="P:proteolysis"/>
    <property type="evidence" value="ECO:0007669"/>
    <property type="project" value="TreeGrafter"/>
</dbReference>
<dbReference type="OrthoDB" id="5781878at2759"/>
<organism evidence="4 5">
    <name type="scientific">Anabarilius grahami</name>
    <name type="common">Kanglang fish</name>
    <name type="synonym">Barilius grahami</name>
    <dbReference type="NCBI Taxonomy" id="495550"/>
    <lineage>
        <taxon>Eukaryota</taxon>
        <taxon>Metazoa</taxon>
        <taxon>Chordata</taxon>
        <taxon>Craniata</taxon>
        <taxon>Vertebrata</taxon>
        <taxon>Euteleostomi</taxon>
        <taxon>Actinopterygii</taxon>
        <taxon>Neopterygii</taxon>
        <taxon>Teleostei</taxon>
        <taxon>Ostariophysi</taxon>
        <taxon>Cypriniformes</taxon>
        <taxon>Xenocyprididae</taxon>
        <taxon>Xenocypridinae</taxon>
        <taxon>Xenocypridinae incertae sedis</taxon>
        <taxon>Anabarilius</taxon>
    </lineage>
</organism>
<keyword evidence="5" id="KW-1185">Reference proteome</keyword>
<proteinExistence type="predicted"/>
<gene>
    <name evidence="4" type="ORF">DPX16_18469</name>
</gene>
<dbReference type="Gene3D" id="2.20.100.10">
    <property type="entry name" value="Thrombospondin type-1 (TSP1) repeat"/>
    <property type="match status" value="1"/>
</dbReference>
<dbReference type="GO" id="GO:0004222">
    <property type="term" value="F:metalloendopeptidase activity"/>
    <property type="evidence" value="ECO:0007669"/>
    <property type="project" value="TreeGrafter"/>
</dbReference>
<dbReference type="PANTHER" id="PTHR13723">
    <property type="entry name" value="ADAMTS A DISINTEGRIN AND METALLOPROTEASE WITH THROMBOSPONDIN MOTIFS PROTEASE"/>
    <property type="match status" value="1"/>
</dbReference>
<evidence type="ECO:0000256" key="1">
    <source>
        <dbReference type="ARBA" id="ARBA00004613"/>
    </source>
</evidence>
<evidence type="ECO:0000256" key="3">
    <source>
        <dbReference type="SAM" id="Phobius"/>
    </source>
</evidence>
<comment type="caution">
    <text evidence="4">The sequence shown here is derived from an EMBL/GenBank/DDBJ whole genome shotgun (WGS) entry which is preliminary data.</text>
</comment>
<evidence type="ECO:0000313" key="4">
    <source>
        <dbReference type="EMBL" id="ROL44758.1"/>
    </source>
</evidence>
<feature type="transmembrane region" description="Helical" evidence="3">
    <location>
        <begin position="153"/>
        <end position="172"/>
    </location>
</feature>
<dbReference type="SUPFAM" id="SSF82895">
    <property type="entry name" value="TSP-1 type 1 repeat"/>
    <property type="match status" value="1"/>
</dbReference>
<evidence type="ECO:0000256" key="2">
    <source>
        <dbReference type="ARBA" id="ARBA00022525"/>
    </source>
</evidence>
<accession>A0A3N0YG41</accession>
<dbReference type="Proteomes" id="UP000281406">
    <property type="component" value="Unassembled WGS sequence"/>
</dbReference>
<protein>
    <submittedName>
        <fullName evidence="4">ADAMTS-like protein 2</fullName>
    </submittedName>
</protein>